<name>A0ABY4H333_9BACI</name>
<dbReference type="EMBL" id="CP095074">
    <property type="protein sequence ID" value="UOQ94529.1"/>
    <property type="molecule type" value="Genomic_DNA"/>
</dbReference>
<organism evidence="1 2">
    <name type="scientific">Halobacillus shinanisalinarum</name>
    <dbReference type="NCBI Taxonomy" id="2932258"/>
    <lineage>
        <taxon>Bacteria</taxon>
        <taxon>Bacillati</taxon>
        <taxon>Bacillota</taxon>
        <taxon>Bacilli</taxon>
        <taxon>Bacillales</taxon>
        <taxon>Bacillaceae</taxon>
        <taxon>Halobacillus</taxon>
    </lineage>
</organism>
<evidence type="ECO:0000313" key="2">
    <source>
        <dbReference type="Proteomes" id="UP000831880"/>
    </source>
</evidence>
<sequence length="126" mass="14743">MSYDSIPEAMKDVDVGWIDLDAENSLNNRFAMPNKFFSYLNNGVPVLVNQCTDMEEFIQTYKCGHVVKKLQATAQDYFQALLHLHSNRSKTQEMSLNSRKVMESHFSWRHMEKKLFTVYDQLAKDL</sequence>
<reference evidence="1 2" key="1">
    <citation type="submission" date="2022-04" db="EMBL/GenBank/DDBJ databases">
        <title>Halobacillus sp. isolated from saltern.</title>
        <authorList>
            <person name="Won M."/>
            <person name="Lee C.-M."/>
            <person name="Woen H.-Y."/>
            <person name="Kwon S.-W."/>
        </authorList>
    </citation>
    <scope>NUCLEOTIDE SEQUENCE [LARGE SCALE GENOMIC DNA]</scope>
    <source>
        <strain evidence="1 2">SSTM10-2</strain>
    </source>
</reference>
<dbReference type="Proteomes" id="UP000831880">
    <property type="component" value="Chromosome"/>
</dbReference>
<dbReference type="Gene3D" id="3.40.50.2000">
    <property type="entry name" value="Glycogen Phosphorylase B"/>
    <property type="match status" value="1"/>
</dbReference>
<gene>
    <name evidence="1" type="ORF">MUO14_06130</name>
</gene>
<dbReference type="SUPFAM" id="SSF53756">
    <property type="entry name" value="UDP-Glycosyltransferase/glycogen phosphorylase"/>
    <property type="match status" value="1"/>
</dbReference>
<keyword evidence="2" id="KW-1185">Reference proteome</keyword>
<proteinExistence type="predicted"/>
<dbReference type="RefSeq" id="WP_244754292.1">
    <property type="nucleotide sequence ID" value="NZ_CP095074.1"/>
</dbReference>
<evidence type="ECO:0000313" key="1">
    <source>
        <dbReference type="EMBL" id="UOQ94529.1"/>
    </source>
</evidence>
<accession>A0ABY4H333</accession>
<protein>
    <submittedName>
        <fullName evidence="1">Uncharacterized protein</fullName>
    </submittedName>
</protein>